<dbReference type="RefSeq" id="WP_058622908.1">
    <property type="nucleotide sequence ID" value="NZ_LDRT01000023.1"/>
</dbReference>
<comment type="caution">
    <text evidence="1">The sequence shown here is derived from an EMBL/GenBank/DDBJ whole genome shotgun (WGS) entry which is preliminary data.</text>
</comment>
<dbReference type="Proteomes" id="UP000075025">
    <property type="component" value="Unassembled WGS sequence"/>
</dbReference>
<evidence type="ECO:0000313" key="2">
    <source>
        <dbReference type="Proteomes" id="UP000075025"/>
    </source>
</evidence>
<evidence type="ECO:0008006" key="3">
    <source>
        <dbReference type="Google" id="ProtNLM"/>
    </source>
</evidence>
<dbReference type="PATRIC" id="fig|2033.6.peg.1771"/>
<dbReference type="Pfam" id="PF13031">
    <property type="entry name" value="DUF3892"/>
    <property type="match status" value="1"/>
</dbReference>
<sequence length="93" mass="10384">MAIEITHVRFGGTKKTEDEIVRYKWRSLEDGEVNESNKPTLVDWIDNKNGKAYVGSGSQRVSVGTVHPASGKPYLKTYADGVWTNNLVNLPTF</sequence>
<dbReference type="OrthoDB" id="826539at2"/>
<organism evidence="1 2">
    <name type="scientific">Microbacterium testaceum</name>
    <name type="common">Aureobacterium testaceum</name>
    <name type="synonym">Brevibacterium testaceum</name>
    <dbReference type="NCBI Taxonomy" id="2033"/>
    <lineage>
        <taxon>Bacteria</taxon>
        <taxon>Bacillati</taxon>
        <taxon>Actinomycetota</taxon>
        <taxon>Actinomycetes</taxon>
        <taxon>Micrococcales</taxon>
        <taxon>Microbacteriaceae</taxon>
        <taxon>Microbacterium</taxon>
    </lineage>
</organism>
<name>A0A147EZE9_MICTE</name>
<dbReference type="EMBL" id="LDRT01000023">
    <property type="protein sequence ID" value="KTR95835.1"/>
    <property type="molecule type" value="Genomic_DNA"/>
</dbReference>
<proteinExistence type="predicted"/>
<reference evidence="1 2" key="1">
    <citation type="journal article" date="2016" name="Front. Microbiol.">
        <title>Genomic Resource of Rice Seed Associated Bacteria.</title>
        <authorList>
            <person name="Midha S."/>
            <person name="Bansal K."/>
            <person name="Sharma S."/>
            <person name="Kumar N."/>
            <person name="Patil P.P."/>
            <person name="Chaudhry V."/>
            <person name="Patil P.B."/>
        </authorList>
    </citation>
    <scope>NUCLEOTIDE SEQUENCE [LARGE SCALE GENOMIC DNA]</scope>
    <source>
        <strain evidence="1 2">NS220</strain>
    </source>
</reference>
<dbReference type="InterPro" id="IPR024997">
    <property type="entry name" value="DUF3892"/>
</dbReference>
<accession>A0A147EZE9</accession>
<evidence type="ECO:0000313" key="1">
    <source>
        <dbReference type="EMBL" id="KTR95835.1"/>
    </source>
</evidence>
<gene>
    <name evidence="1" type="ORF">NS220_04600</name>
</gene>
<dbReference type="AlphaFoldDB" id="A0A147EZE9"/>
<protein>
    <recommendedName>
        <fullName evidence="3">DUF3892 domain-containing protein</fullName>
    </recommendedName>
</protein>